<dbReference type="InterPro" id="IPR011009">
    <property type="entry name" value="Kinase-like_dom_sf"/>
</dbReference>
<dbReference type="SUPFAM" id="SSF56112">
    <property type="entry name" value="Protein kinase-like (PK-like)"/>
    <property type="match status" value="1"/>
</dbReference>
<sequence length="610" mass="68874">MIKIRVLKLIAEGQDGNWQEAGLSISQVANAIPALISEGLLTVNDSEYTITEKGYEYMLSSSKKENAGEVKQIRQAVILAAGERKEFDKPAALLTIEDIALLERNITILEEQGIEKIIICTGFASESFKEQSFLTERTNVSFVENPRYLWTGSMATLAAAAGEVSEDFILIEDDILIEEKAIQELLKSKENDCLLVTQESGSGDEAFIETEGGYITKISKDIHQLNHIDGELIGISKISYESYMQMVKVFEQNKNPFLNYEYMFLAVSGTISFLKLTDIIWAEIDNQQDYFKVLDKIYPLLKKKEADFKEAELKQLIAGAMRISAGSVSAIEPLGGLTNQNFKVTVDGNDYAVRVPGKGTEHYINRGAEKINSGITSRIGINPNVVHFNEHTGLKIVEYIPEAETLNPKTGKREDNLAKVANVFSALHNSGEVFTDRFDVFEKITEYEEVLDKLKGKLFNGHDEVKKQVLELEDFYRSLNVKLAPCHNDPLAENFIKSGEEKMYLIDWEFSGMNDPYWDIAAYIIEAELSQAEESLFLLEYFKGNVTEENLQRVLINKIFLDFLWTIWALMKEAGGEDFGSYAFTRFTRAQENLALYKKQYKGSESIAKN</sequence>
<feature type="domain" description="MobA-like NTP transferase" evidence="1">
    <location>
        <begin position="76"/>
        <end position="199"/>
    </location>
</feature>
<dbReference type="EMBL" id="JAAVUM010000030">
    <property type="protein sequence ID" value="NKE08209.1"/>
    <property type="molecule type" value="Genomic_DNA"/>
</dbReference>
<dbReference type="GO" id="GO:0006646">
    <property type="term" value="P:phosphatidylethanolamine biosynthetic process"/>
    <property type="evidence" value="ECO:0007669"/>
    <property type="project" value="TreeGrafter"/>
</dbReference>
<dbReference type="Pfam" id="PF12804">
    <property type="entry name" value="NTP_transf_3"/>
    <property type="match status" value="1"/>
</dbReference>
<dbReference type="SUPFAM" id="SSF53448">
    <property type="entry name" value="Nucleotide-diphospho-sugar transferases"/>
    <property type="match status" value="1"/>
</dbReference>
<dbReference type="Proteomes" id="UP000587942">
    <property type="component" value="Unassembled WGS sequence"/>
</dbReference>
<dbReference type="InterPro" id="IPR029044">
    <property type="entry name" value="Nucleotide-diphossugar_trans"/>
</dbReference>
<proteinExistence type="predicted"/>
<dbReference type="InterPro" id="IPR025877">
    <property type="entry name" value="MobA-like_NTP_Trfase"/>
</dbReference>
<dbReference type="Gene3D" id="3.30.200.20">
    <property type="entry name" value="Phosphorylase Kinase, domain 1"/>
    <property type="match status" value="1"/>
</dbReference>
<dbReference type="AlphaFoldDB" id="A0A846TN54"/>
<dbReference type="CDD" id="cd05151">
    <property type="entry name" value="ChoK-like"/>
    <property type="match status" value="1"/>
</dbReference>
<dbReference type="RefSeq" id="WP_167834560.1">
    <property type="nucleotide sequence ID" value="NZ_JAAVUM010000030.1"/>
</dbReference>
<dbReference type="GO" id="GO:0004305">
    <property type="term" value="F:ethanolamine kinase activity"/>
    <property type="evidence" value="ECO:0007669"/>
    <property type="project" value="TreeGrafter"/>
</dbReference>
<dbReference type="GO" id="GO:0005737">
    <property type="term" value="C:cytoplasm"/>
    <property type="evidence" value="ECO:0007669"/>
    <property type="project" value="TreeGrafter"/>
</dbReference>
<comment type="caution">
    <text evidence="2">The sequence shown here is derived from an EMBL/GenBank/DDBJ whole genome shotgun (WGS) entry which is preliminary data.</text>
</comment>
<organism evidence="2 3">
    <name type="scientific">Mesobacillus selenatarsenatis</name>
    <dbReference type="NCBI Taxonomy" id="388741"/>
    <lineage>
        <taxon>Bacteria</taxon>
        <taxon>Bacillati</taxon>
        <taxon>Bacillota</taxon>
        <taxon>Bacilli</taxon>
        <taxon>Bacillales</taxon>
        <taxon>Bacillaceae</taxon>
        <taxon>Mesobacillus</taxon>
    </lineage>
</organism>
<name>A0A846TN54_9BACI</name>
<keyword evidence="2" id="KW-0808">Transferase</keyword>
<dbReference type="PANTHER" id="PTHR22603:SF66">
    <property type="entry name" value="ETHANOLAMINE KINASE"/>
    <property type="match status" value="1"/>
</dbReference>
<reference evidence="2 3" key="1">
    <citation type="submission" date="2020-03" db="EMBL/GenBank/DDBJ databases">
        <authorList>
            <person name="Sun Q."/>
        </authorList>
    </citation>
    <scope>NUCLEOTIDE SEQUENCE [LARGE SCALE GENOMIC DNA]</scope>
    <source>
        <strain evidence="2 3">KACC 21451</strain>
    </source>
</reference>
<gene>
    <name evidence="2" type="ORF">GWK17_22480</name>
</gene>
<protein>
    <submittedName>
        <fullName evidence="2">Phosphotransferase</fullName>
    </submittedName>
</protein>
<accession>A0A846TN54</accession>
<evidence type="ECO:0000313" key="2">
    <source>
        <dbReference type="EMBL" id="NKE08209.1"/>
    </source>
</evidence>
<evidence type="ECO:0000259" key="1">
    <source>
        <dbReference type="Pfam" id="PF12804"/>
    </source>
</evidence>
<dbReference type="GO" id="GO:0016779">
    <property type="term" value="F:nucleotidyltransferase activity"/>
    <property type="evidence" value="ECO:0007669"/>
    <property type="project" value="UniProtKB-ARBA"/>
</dbReference>
<dbReference type="Gene3D" id="3.90.1200.10">
    <property type="match status" value="1"/>
</dbReference>
<evidence type="ECO:0000313" key="3">
    <source>
        <dbReference type="Proteomes" id="UP000587942"/>
    </source>
</evidence>
<dbReference type="Pfam" id="PF01633">
    <property type="entry name" value="Choline_kinase"/>
    <property type="match status" value="1"/>
</dbReference>
<dbReference type="Gene3D" id="3.90.550.10">
    <property type="entry name" value="Spore Coat Polysaccharide Biosynthesis Protein SpsA, Chain A"/>
    <property type="match status" value="1"/>
</dbReference>
<dbReference type="PANTHER" id="PTHR22603">
    <property type="entry name" value="CHOLINE/ETHANOALAMINE KINASE"/>
    <property type="match status" value="1"/>
</dbReference>